<feature type="binding site" evidence="3">
    <location>
        <position position="54"/>
    </location>
    <ligand>
        <name>substrate</name>
    </ligand>
</feature>
<evidence type="ECO:0000256" key="4">
    <source>
        <dbReference type="PROSITE-ProRule" id="PRU10099"/>
    </source>
</evidence>
<dbReference type="InterPro" id="IPR040919">
    <property type="entry name" value="Asparaginase_C"/>
</dbReference>
<comment type="similarity">
    <text evidence="1">Belongs to the asparaginase 1 family.</text>
</comment>
<feature type="active site" evidence="5">
    <location>
        <position position="85"/>
    </location>
</feature>
<dbReference type="SMART" id="SM00870">
    <property type="entry name" value="Asparaginase"/>
    <property type="match status" value="1"/>
</dbReference>
<dbReference type="PROSITE" id="PS51732">
    <property type="entry name" value="ASN_GLN_ASE_3"/>
    <property type="match status" value="1"/>
</dbReference>
<feature type="active site" evidence="4">
    <location>
        <position position="12"/>
    </location>
</feature>
<accession>A0A345Y2Q5</accession>
<evidence type="ECO:0000313" key="8">
    <source>
        <dbReference type="EMBL" id="AXK38207.1"/>
    </source>
</evidence>
<dbReference type="Proteomes" id="UP000254537">
    <property type="component" value="Chromosome"/>
</dbReference>
<evidence type="ECO:0000256" key="3">
    <source>
        <dbReference type="PIRSR" id="PIRSR001220-2"/>
    </source>
</evidence>
<dbReference type="GO" id="GO:0004067">
    <property type="term" value="F:asparaginase activity"/>
    <property type="evidence" value="ECO:0007669"/>
    <property type="project" value="UniProtKB-UniRule"/>
</dbReference>
<gene>
    <name evidence="8" type="ORF">DWG20_01465</name>
</gene>
<dbReference type="InterPro" id="IPR037152">
    <property type="entry name" value="L-asparaginase_N_sf"/>
</dbReference>
<dbReference type="Gene3D" id="3.40.50.40">
    <property type="match status" value="1"/>
</dbReference>
<dbReference type="Pfam" id="PF17763">
    <property type="entry name" value="Asparaginase_C"/>
    <property type="match status" value="1"/>
</dbReference>
<dbReference type="PANTHER" id="PTHR11707:SF28">
    <property type="entry name" value="60 KDA LYSOPHOSPHOLIPASE"/>
    <property type="match status" value="1"/>
</dbReference>
<dbReference type="KEGG" id="ccah:DWG20_01465"/>
<dbReference type="Pfam" id="PF00710">
    <property type="entry name" value="Asparaginase"/>
    <property type="match status" value="1"/>
</dbReference>
<evidence type="ECO:0000256" key="2">
    <source>
        <dbReference type="PIRSR" id="PIRSR001220-1"/>
    </source>
</evidence>
<dbReference type="PIRSF" id="PIRSF500176">
    <property type="entry name" value="L_ASNase"/>
    <property type="match status" value="1"/>
</dbReference>
<dbReference type="SFLD" id="SFLDS00057">
    <property type="entry name" value="Glutaminase/Asparaginase"/>
    <property type="match status" value="1"/>
</dbReference>
<dbReference type="InterPro" id="IPR027473">
    <property type="entry name" value="L-asparaginase_C"/>
</dbReference>
<dbReference type="InterPro" id="IPR041725">
    <property type="entry name" value="L-asparaginase_I"/>
</dbReference>
<feature type="domain" description="L-asparaginase N-terminal" evidence="6">
    <location>
        <begin position="3"/>
        <end position="187"/>
    </location>
</feature>
<dbReference type="InterPro" id="IPR020827">
    <property type="entry name" value="Asparaginase/glutaminase_AS1"/>
</dbReference>
<protein>
    <submittedName>
        <fullName evidence="8">Asparaginase</fullName>
    </submittedName>
</protein>
<dbReference type="CDD" id="cd08963">
    <property type="entry name" value="L-asparaginase_I"/>
    <property type="match status" value="1"/>
</dbReference>
<dbReference type="PROSITE" id="PS00917">
    <property type="entry name" value="ASN_GLN_ASE_2"/>
    <property type="match status" value="1"/>
</dbReference>
<dbReference type="InterPro" id="IPR036152">
    <property type="entry name" value="Asp/glu_Ase-like_sf"/>
</dbReference>
<dbReference type="GO" id="GO:0006520">
    <property type="term" value="P:amino acid metabolic process"/>
    <property type="evidence" value="ECO:0007669"/>
    <property type="project" value="InterPro"/>
</dbReference>
<dbReference type="PROSITE" id="PS00144">
    <property type="entry name" value="ASN_GLN_ASE_1"/>
    <property type="match status" value="1"/>
</dbReference>
<dbReference type="InterPro" id="IPR027474">
    <property type="entry name" value="L-asparaginase_N"/>
</dbReference>
<proteinExistence type="inferred from homology"/>
<dbReference type="EMBL" id="CP031337">
    <property type="protein sequence ID" value="AXK38207.1"/>
    <property type="molecule type" value="Genomic_DNA"/>
</dbReference>
<evidence type="ECO:0000313" key="9">
    <source>
        <dbReference type="Proteomes" id="UP000254537"/>
    </source>
</evidence>
<feature type="active site" description="O-isoaspartyl threonine intermediate" evidence="2">
    <location>
        <position position="12"/>
    </location>
</feature>
<organism evidence="8 9">
    <name type="scientific">Crenobacter cavernae</name>
    <dbReference type="NCBI Taxonomy" id="2290923"/>
    <lineage>
        <taxon>Bacteria</taxon>
        <taxon>Pseudomonadati</taxon>
        <taxon>Pseudomonadota</taxon>
        <taxon>Betaproteobacteria</taxon>
        <taxon>Neisseriales</taxon>
        <taxon>Neisseriaceae</taxon>
        <taxon>Crenobacter</taxon>
    </lineage>
</organism>
<dbReference type="RefSeq" id="WP_115432089.1">
    <property type="nucleotide sequence ID" value="NZ_CP031337.1"/>
</dbReference>
<evidence type="ECO:0000259" key="6">
    <source>
        <dbReference type="Pfam" id="PF00710"/>
    </source>
</evidence>
<dbReference type="InterPro" id="IPR027475">
    <property type="entry name" value="Asparaginase/glutaminase_AS2"/>
</dbReference>
<dbReference type="Gene3D" id="3.40.50.1170">
    <property type="entry name" value="L-asparaginase, N-terminal domain"/>
    <property type="match status" value="1"/>
</dbReference>
<dbReference type="PIRSF" id="PIRSF001220">
    <property type="entry name" value="L-ASNase_gatD"/>
    <property type="match status" value="1"/>
</dbReference>
<evidence type="ECO:0000259" key="7">
    <source>
        <dbReference type="Pfam" id="PF17763"/>
    </source>
</evidence>
<feature type="domain" description="Asparaginase/glutaminase C-terminal" evidence="7">
    <location>
        <begin position="206"/>
        <end position="320"/>
    </location>
</feature>
<dbReference type="InterPro" id="IPR006034">
    <property type="entry name" value="Asparaginase/glutaminase-like"/>
</dbReference>
<dbReference type="PRINTS" id="PR00139">
    <property type="entry name" value="ASNGLNASE"/>
</dbReference>
<dbReference type="PANTHER" id="PTHR11707">
    <property type="entry name" value="L-ASPARAGINASE"/>
    <property type="match status" value="1"/>
</dbReference>
<reference evidence="8 9" key="1">
    <citation type="submission" date="2018-07" db="EMBL/GenBank/DDBJ databases">
        <title>Crenobacter cavernae sp. nov., isolated from a karst cave.</title>
        <authorList>
            <person name="Zhu H."/>
        </authorList>
    </citation>
    <scope>NUCLEOTIDE SEQUENCE [LARGE SCALE GENOMIC DNA]</scope>
    <source>
        <strain evidence="8 9">K1W11S-77</strain>
    </source>
</reference>
<name>A0A345Y2Q5_9NEIS</name>
<dbReference type="AlphaFoldDB" id="A0A345Y2Q5"/>
<evidence type="ECO:0000256" key="1">
    <source>
        <dbReference type="ARBA" id="ARBA00010518"/>
    </source>
</evidence>
<feature type="binding site" evidence="3">
    <location>
        <begin position="85"/>
        <end position="86"/>
    </location>
    <ligand>
        <name>substrate</name>
    </ligand>
</feature>
<sequence length="332" mass="34977">MTRLCVLYTGGTIGMDHTPDGLAPVPGLLPRLMQRLADAGHDFDLIEYEELIDSSAITIAHWNRIAADIADRYAAYDGFVVIHGTDTMAYTASVLAFALKNLSKPVVLTGSQLPLVHPRSDGWSNLADAFEAASQKDLAEVAIAFDRLLLRGCRARKVGAASFSGFDSPNAPPLAAFGIAARWHREHWRAKPAGAFSAQKLDESARVVALFLTPGEGAAIFGKRLAEGDLAGAILMSYGNGNAPAEAALLEGVKKATEAGTLVLNLTQVFRGAVKVGAYAASQPLARAGALPGADLTPEAALAKLTVLASLPGTAEEKRACLMEDWAGEWTV</sequence>
<dbReference type="SUPFAM" id="SSF53774">
    <property type="entry name" value="Glutaminase/Asparaginase"/>
    <property type="match status" value="1"/>
</dbReference>
<evidence type="ECO:0000256" key="5">
    <source>
        <dbReference type="PROSITE-ProRule" id="PRU10100"/>
    </source>
</evidence>
<dbReference type="OrthoDB" id="9788068at2"/>